<dbReference type="EMBL" id="JAAARO010000020">
    <property type="protein sequence ID" value="KAF5729671.1"/>
    <property type="molecule type" value="Genomic_DNA"/>
</dbReference>
<evidence type="ECO:0000259" key="5">
    <source>
        <dbReference type="SMART" id="SM00856"/>
    </source>
</evidence>
<dbReference type="OrthoDB" id="1902988at2759"/>
<feature type="chain" id="PRO_5029577636" evidence="4">
    <location>
        <begin position="21"/>
        <end position="193"/>
    </location>
</feature>
<dbReference type="InterPro" id="IPR035513">
    <property type="entry name" value="Invertase/methylesterase_inhib"/>
</dbReference>
<keyword evidence="2" id="KW-1015">Disulfide bond</keyword>
<comment type="similarity">
    <text evidence="3">Belongs to the PMEI family.</text>
</comment>
<dbReference type="InterPro" id="IPR006501">
    <property type="entry name" value="Pectinesterase_inhib_dom"/>
</dbReference>
<proteinExistence type="inferred from homology"/>
<evidence type="ECO:0000256" key="2">
    <source>
        <dbReference type="ARBA" id="ARBA00023157"/>
    </source>
</evidence>
<dbReference type="FunCoup" id="A0A7J7C6C2">
    <property type="interactions" value="15"/>
</dbReference>
<comment type="caution">
    <text evidence="6">The sequence shown here is derived from an EMBL/GenBank/DDBJ whole genome shotgun (WGS) entry which is preliminary data.</text>
</comment>
<evidence type="ECO:0000313" key="6">
    <source>
        <dbReference type="EMBL" id="KAF5729671.1"/>
    </source>
</evidence>
<dbReference type="SMART" id="SM00856">
    <property type="entry name" value="PMEI"/>
    <property type="match status" value="1"/>
</dbReference>
<dbReference type="CDD" id="cd15795">
    <property type="entry name" value="PMEI-Pla_a_1_like"/>
    <property type="match status" value="1"/>
</dbReference>
<dbReference type="PANTHER" id="PTHR35357:SF17">
    <property type="entry name" value="PECTINESTERASE INHIBITOR 12"/>
    <property type="match status" value="1"/>
</dbReference>
<dbReference type="SUPFAM" id="SSF101148">
    <property type="entry name" value="Plant invertase/pectin methylesterase inhibitor"/>
    <property type="match status" value="1"/>
</dbReference>
<dbReference type="Gene3D" id="1.20.140.40">
    <property type="entry name" value="Invertase/pectin methylesterase inhibitor family protein"/>
    <property type="match status" value="1"/>
</dbReference>
<protein>
    <submittedName>
        <fullName evidence="6">Putative Plant invertase/pectin methylesterase inhibitor superfamily protein</fullName>
    </submittedName>
</protein>
<keyword evidence="7" id="KW-1185">Reference proteome</keyword>
<reference evidence="6 7" key="1">
    <citation type="journal article" date="2020" name="Nat. Commun.">
        <title>Genome of Tripterygium wilfordii and identification of cytochrome P450 involved in triptolide biosynthesis.</title>
        <authorList>
            <person name="Tu L."/>
            <person name="Su P."/>
            <person name="Zhang Z."/>
            <person name="Gao L."/>
            <person name="Wang J."/>
            <person name="Hu T."/>
            <person name="Zhou J."/>
            <person name="Zhang Y."/>
            <person name="Zhao Y."/>
            <person name="Liu Y."/>
            <person name="Song Y."/>
            <person name="Tong Y."/>
            <person name="Lu Y."/>
            <person name="Yang J."/>
            <person name="Xu C."/>
            <person name="Jia M."/>
            <person name="Peters R.J."/>
            <person name="Huang L."/>
            <person name="Gao W."/>
        </authorList>
    </citation>
    <scope>NUCLEOTIDE SEQUENCE [LARGE SCALE GENOMIC DNA]</scope>
    <source>
        <strain evidence="7">cv. XIE 37</strain>
        <tissue evidence="6">Leaf</tissue>
    </source>
</reference>
<keyword evidence="1 4" id="KW-0732">Signal</keyword>
<evidence type="ECO:0000256" key="4">
    <source>
        <dbReference type="SAM" id="SignalP"/>
    </source>
</evidence>
<sequence>MRKFSFWTSCFFIFFLLTSPHHEMFSSTNALSLDIINKTCKKCSDESIAFSYNFCSTSLEEIPVSHATDLRGLAIIAMELALENTTNTVSTIKSMLSNGNYSSVSSACLGDCFELYSDAVSTLVDAIEAFLIGNYGIANVRLSAVMTATSTCDEGFREMKEVSPLAKHNYSLFQLCDIPLCIINLLSLAVKYS</sequence>
<dbReference type="AlphaFoldDB" id="A0A7J7C6C2"/>
<dbReference type="InterPro" id="IPR034088">
    <property type="entry name" value="Pla_a_1-like"/>
</dbReference>
<name>A0A7J7C6C2_TRIWF</name>
<evidence type="ECO:0000313" key="7">
    <source>
        <dbReference type="Proteomes" id="UP000593562"/>
    </source>
</evidence>
<evidence type="ECO:0000256" key="3">
    <source>
        <dbReference type="ARBA" id="ARBA00038471"/>
    </source>
</evidence>
<accession>A0A7J7C6C2</accession>
<gene>
    <name evidence="6" type="ORF">HS088_TW20G00035</name>
</gene>
<dbReference type="InParanoid" id="A0A7J7C6C2"/>
<feature type="signal peptide" evidence="4">
    <location>
        <begin position="1"/>
        <end position="20"/>
    </location>
</feature>
<dbReference type="GO" id="GO:0005576">
    <property type="term" value="C:extracellular region"/>
    <property type="evidence" value="ECO:0007669"/>
    <property type="project" value="UniProtKB-ARBA"/>
</dbReference>
<dbReference type="NCBIfam" id="TIGR01614">
    <property type="entry name" value="PME_inhib"/>
    <property type="match status" value="1"/>
</dbReference>
<evidence type="ECO:0000256" key="1">
    <source>
        <dbReference type="ARBA" id="ARBA00022729"/>
    </source>
</evidence>
<dbReference type="PANTHER" id="PTHR35357">
    <property type="entry name" value="OS02G0537100 PROTEIN"/>
    <property type="match status" value="1"/>
</dbReference>
<dbReference type="Proteomes" id="UP000593562">
    <property type="component" value="Unassembled WGS sequence"/>
</dbReference>
<dbReference type="FunFam" id="1.20.140.40:FF:000002">
    <property type="entry name" value="Putative invertase inhibitor"/>
    <property type="match status" value="1"/>
</dbReference>
<feature type="domain" description="Pectinesterase inhibitor" evidence="5">
    <location>
        <begin position="31"/>
        <end position="182"/>
    </location>
</feature>
<dbReference type="Pfam" id="PF04043">
    <property type="entry name" value="PMEI"/>
    <property type="match status" value="1"/>
</dbReference>
<dbReference type="GO" id="GO:0004857">
    <property type="term" value="F:enzyme inhibitor activity"/>
    <property type="evidence" value="ECO:0007669"/>
    <property type="project" value="InterPro"/>
</dbReference>
<organism evidence="6 7">
    <name type="scientific">Tripterygium wilfordii</name>
    <name type="common">Thunder God vine</name>
    <dbReference type="NCBI Taxonomy" id="458696"/>
    <lineage>
        <taxon>Eukaryota</taxon>
        <taxon>Viridiplantae</taxon>
        <taxon>Streptophyta</taxon>
        <taxon>Embryophyta</taxon>
        <taxon>Tracheophyta</taxon>
        <taxon>Spermatophyta</taxon>
        <taxon>Magnoliopsida</taxon>
        <taxon>eudicotyledons</taxon>
        <taxon>Gunneridae</taxon>
        <taxon>Pentapetalae</taxon>
        <taxon>rosids</taxon>
        <taxon>fabids</taxon>
        <taxon>Celastrales</taxon>
        <taxon>Celastraceae</taxon>
        <taxon>Tripterygium</taxon>
    </lineage>
</organism>